<organism evidence="1 2">
    <name type="scientific">Halalkalibacter alkalisediminis</name>
    <dbReference type="NCBI Taxonomy" id="935616"/>
    <lineage>
        <taxon>Bacteria</taxon>
        <taxon>Bacillati</taxon>
        <taxon>Bacillota</taxon>
        <taxon>Bacilli</taxon>
        <taxon>Bacillales</taxon>
        <taxon>Bacillaceae</taxon>
        <taxon>Halalkalibacter</taxon>
    </lineage>
</organism>
<reference evidence="1 2" key="1">
    <citation type="submission" date="2024-09" db="EMBL/GenBank/DDBJ databases">
        <authorList>
            <person name="Sun Q."/>
            <person name="Mori K."/>
        </authorList>
    </citation>
    <scope>NUCLEOTIDE SEQUENCE [LARGE SCALE GENOMIC DNA]</scope>
    <source>
        <strain evidence="1 2">NCAIM B.02301</strain>
    </source>
</reference>
<sequence>MKTLDSKLTNQTVVVEGTIDKGQTTLEIIETEIEETLEEMYPLDMSEGQIQNVLHGMVDQKVEAKDNWLFTPMTTPRIGRILELRRMNTSMKRHT</sequence>
<dbReference type="EMBL" id="JBHLTR010000038">
    <property type="protein sequence ID" value="MFC0560743.1"/>
    <property type="molecule type" value="Genomic_DNA"/>
</dbReference>
<accession>A0ABV6NJ13</accession>
<comment type="caution">
    <text evidence="1">The sequence shown here is derived from an EMBL/GenBank/DDBJ whole genome shotgun (WGS) entry which is preliminary data.</text>
</comment>
<name>A0ABV6NJ13_9BACI</name>
<evidence type="ECO:0000313" key="1">
    <source>
        <dbReference type="EMBL" id="MFC0560743.1"/>
    </source>
</evidence>
<proteinExistence type="predicted"/>
<keyword evidence="2" id="KW-1185">Reference proteome</keyword>
<gene>
    <name evidence="1" type="ORF">ACFFH4_17335</name>
</gene>
<evidence type="ECO:0000313" key="2">
    <source>
        <dbReference type="Proteomes" id="UP001589833"/>
    </source>
</evidence>
<protein>
    <submittedName>
        <fullName evidence="1">Uncharacterized protein</fullName>
    </submittedName>
</protein>
<dbReference type="Proteomes" id="UP001589833">
    <property type="component" value="Unassembled WGS sequence"/>
</dbReference>